<organism evidence="1 2">
    <name type="scientific">Antarcticirhabdus aurantiaca</name>
    <dbReference type="NCBI Taxonomy" id="2606717"/>
    <lineage>
        <taxon>Bacteria</taxon>
        <taxon>Pseudomonadati</taxon>
        <taxon>Pseudomonadota</taxon>
        <taxon>Alphaproteobacteria</taxon>
        <taxon>Hyphomicrobiales</taxon>
        <taxon>Aurantimonadaceae</taxon>
        <taxon>Antarcticirhabdus</taxon>
    </lineage>
</organism>
<reference evidence="1" key="1">
    <citation type="submission" date="2022-11" db="EMBL/GenBank/DDBJ databases">
        <title>beta-Carotene-producing bacterium, Jeongeuplla avenae sp. nov., alleviates the salt stress of Arabidopsis seedlings.</title>
        <authorList>
            <person name="Jiang L."/>
            <person name="Lee J."/>
        </authorList>
    </citation>
    <scope>NUCLEOTIDE SEQUENCE</scope>
    <source>
        <strain evidence="1">DY_R2A_6</strain>
    </source>
</reference>
<sequence length="276" mass="29627">MTTLNTTLLAGALILAAGVGTARAADILPVDMPPIYSEAPELVPVEVGNGWYLRGDVGYDFESETRRNHSINLPLTSQEYDGNDITIDDGYGFSVGAGYQFTDFLRGDVTGRYAKADVGGELQNLAYCVWAEPCDASDDAEMTRWEVMANAYVDLGTISGFTPYVGAGAGAVQVDYENATINYCDNQLFGHGVGCASINAEGEKDWRFAYSLMAGVSYDVSSALKLDVGYRFLDVDGGGAYRIGSPLLDGVNMGLNTEDDGFKLHTVQAGLRYSLF</sequence>
<proteinExistence type="predicted"/>
<evidence type="ECO:0000313" key="1">
    <source>
        <dbReference type="EMBL" id="WAJ27063.1"/>
    </source>
</evidence>
<dbReference type="EMBL" id="CP113520">
    <property type="protein sequence ID" value="WAJ27063.1"/>
    <property type="molecule type" value="Genomic_DNA"/>
</dbReference>
<gene>
    <name evidence="1" type="ORF">OXU80_19690</name>
</gene>
<name>A0ACD4NJM5_9HYPH</name>
<protein>
    <submittedName>
        <fullName evidence="1">Porin family protein</fullName>
    </submittedName>
</protein>
<dbReference type="Proteomes" id="UP001163223">
    <property type="component" value="Chromosome"/>
</dbReference>
<keyword evidence="2" id="KW-1185">Reference proteome</keyword>
<accession>A0ACD4NJM5</accession>
<evidence type="ECO:0000313" key="2">
    <source>
        <dbReference type="Proteomes" id="UP001163223"/>
    </source>
</evidence>